<comment type="caution">
    <text evidence="8">The sequence shown here is derived from an EMBL/GenBank/DDBJ whole genome shotgun (WGS) entry which is preliminary data.</text>
</comment>
<dbReference type="GO" id="GO:0000271">
    <property type="term" value="P:polysaccharide biosynthetic process"/>
    <property type="evidence" value="ECO:0007669"/>
    <property type="project" value="TreeGrafter"/>
</dbReference>
<proteinExistence type="inferred from homology"/>
<evidence type="ECO:0000256" key="3">
    <source>
        <dbReference type="ARBA" id="ARBA00012098"/>
    </source>
</evidence>
<dbReference type="InterPro" id="IPR000888">
    <property type="entry name" value="RmlC-like"/>
</dbReference>
<comment type="catalytic activity">
    <reaction evidence="1 7">
        <text>dTDP-4-dehydro-6-deoxy-alpha-D-glucose = dTDP-4-dehydro-beta-L-rhamnose</text>
        <dbReference type="Rhea" id="RHEA:16969"/>
        <dbReference type="ChEBI" id="CHEBI:57649"/>
        <dbReference type="ChEBI" id="CHEBI:62830"/>
        <dbReference type="EC" id="5.1.3.13"/>
    </reaction>
</comment>
<dbReference type="UniPathway" id="UPA00124"/>
<dbReference type="CDD" id="cd00438">
    <property type="entry name" value="cupin_RmlC"/>
    <property type="match status" value="1"/>
</dbReference>
<accession>A0A4Q0SJB0</accession>
<evidence type="ECO:0000313" key="8">
    <source>
        <dbReference type="EMBL" id="RXH39773.1"/>
    </source>
</evidence>
<dbReference type="NCBIfam" id="TIGR01221">
    <property type="entry name" value="rmlC"/>
    <property type="match status" value="1"/>
</dbReference>
<keyword evidence="7" id="KW-0413">Isomerase</keyword>
<feature type="active site" description="Proton acceptor" evidence="5">
    <location>
        <position position="62"/>
    </location>
</feature>
<evidence type="ECO:0000256" key="2">
    <source>
        <dbReference type="ARBA" id="ARBA00001997"/>
    </source>
</evidence>
<dbReference type="EMBL" id="LBJM01000047">
    <property type="protein sequence ID" value="RXH39773.1"/>
    <property type="molecule type" value="Genomic_DNA"/>
</dbReference>
<evidence type="ECO:0000256" key="5">
    <source>
        <dbReference type="PIRSR" id="PIRSR600888-1"/>
    </source>
</evidence>
<comment type="subunit">
    <text evidence="7">Homodimer.</text>
</comment>
<evidence type="ECO:0000256" key="6">
    <source>
        <dbReference type="PIRSR" id="PIRSR600888-3"/>
    </source>
</evidence>
<dbReference type="RefSeq" id="WP_128945234.1">
    <property type="nucleotide sequence ID" value="NZ_LBJM01000047.1"/>
</dbReference>
<dbReference type="GO" id="GO:0008830">
    <property type="term" value="F:dTDP-4-dehydrorhamnose 3,5-epimerase activity"/>
    <property type="evidence" value="ECO:0007669"/>
    <property type="project" value="UniProtKB-UniRule"/>
</dbReference>
<gene>
    <name evidence="8" type="ORF">XH94_17195</name>
</gene>
<dbReference type="Gene3D" id="2.60.120.10">
    <property type="entry name" value="Jelly Rolls"/>
    <property type="match status" value="1"/>
</dbReference>
<dbReference type="InterPro" id="IPR011051">
    <property type="entry name" value="RmlC_Cupin_sf"/>
</dbReference>
<feature type="active site" description="Proton donor" evidence="5">
    <location>
        <position position="132"/>
    </location>
</feature>
<name>A0A4Q0SJB0_9BRAD</name>
<evidence type="ECO:0000313" key="9">
    <source>
        <dbReference type="Proteomes" id="UP000290565"/>
    </source>
</evidence>
<dbReference type="GO" id="GO:0019305">
    <property type="term" value="P:dTDP-rhamnose biosynthetic process"/>
    <property type="evidence" value="ECO:0007669"/>
    <property type="project" value="UniProtKB-UniRule"/>
</dbReference>
<dbReference type="SUPFAM" id="SSF51182">
    <property type="entry name" value="RmlC-like cupins"/>
    <property type="match status" value="1"/>
</dbReference>
<comment type="similarity">
    <text evidence="7">Belongs to the dTDP-4-dehydrorhamnose 3,5-epimerase family.</text>
</comment>
<dbReference type="EC" id="5.1.3.13" evidence="3 7"/>
<feature type="site" description="Participates in a stacking interaction with the thymidine ring of dTDP-4-oxo-6-deoxyglucose" evidence="6">
    <location>
        <position position="138"/>
    </location>
</feature>
<sequence length="192" mass="21767">MIITETKLKGACIIDIERREDSRGFFARAFCQKEFRTLGLNPVIAQANIASNIRRGTLRGMHFQFPPASETKLVRCTRGAILDIIVDLRPESPTYLQHVAVELNESNQRALYVPERFAHGYQTLVDNTDTSYQVGEFYTPEAESGLMYNDPRLGLTWPLPVSVISEKDLKFRLLSEVESELKGRMELADVEG</sequence>
<dbReference type="PANTHER" id="PTHR21047:SF2">
    <property type="entry name" value="THYMIDINE DIPHOSPHO-4-KETO-RHAMNOSE 3,5-EPIMERASE"/>
    <property type="match status" value="1"/>
</dbReference>
<organism evidence="8 9">
    <name type="scientific">Bradyrhizobium zhanjiangense</name>
    <dbReference type="NCBI Taxonomy" id="1325107"/>
    <lineage>
        <taxon>Bacteria</taxon>
        <taxon>Pseudomonadati</taxon>
        <taxon>Pseudomonadota</taxon>
        <taxon>Alphaproteobacteria</taxon>
        <taxon>Hyphomicrobiales</taxon>
        <taxon>Nitrobacteraceae</taxon>
        <taxon>Bradyrhizobium</taxon>
    </lineage>
</organism>
<comment type="pathway">
    <text evidence="7">Carbohydrate biosynthesis; dTDP-L-rhamnose biosynthesis.</text>
</comment>
<protein>
    <recommendedName>
        <fullName evidence="4 7">dTDP-4-dehydrorhamnose 3,5-epimerase</fullName>
        <ecNumber evidence="3 7">5.1.3.13</ecNumber>
    </recommendedName>
    <alternativeName>
        <fullName evidence="7">Thymidine diphospho-4-keto-rhamnose 3,5-epimerase</fullName>
    </alternativeName>
</protein>
<dbReference type="PANTHER" id="PTHR21047">
    <property type="entry name" value="DTDP-6-DEOXY-D-GLUCOSE-3,5 EPIMERASE"/>
    <property type="match status" value="1"/>
</dbReference>
<comment type="function">
    <text evidence="2 7">Catalyzes the epimerization of the C3' and C5'positions of dTDP-6-deoxy-D-xylo-4-hexulose, forming dTDP-6-deoxy-L-lyxo-4-hexulose.</text>
</comment>
<evidence type="ECO:0000256" key="7">
    <source>
        <dbReference type="RuleBase" id="RU364069"/>
    </source>
</evidence>
<dbReference type="InterPro" id="IPR014710">
    <property type="entry name" value="RmlC-like_jellyroll"/>
</dbReference>
<dbReference type="GO" id="GO:0005829">
    <property type="term" value="C:cytosol"/>
    <property type="evidence" value="ECO:0007669"/>
    <property type="project" value="TreeGrafter"/>
</dbReference>
<dbReference type="Proteomes" id="UP000290565">
    <property type="component" value="Unassembled WGS sequence"/>
</dbReference>
<evidence type="ECO:0000256" key="4">
    <source>
        <dbReference type="ARBA" id="ARBA00019595"/>
    </source>
</evidence>
<dbReference type="AlphaFoldDB" id="A0A4Q0SJB0"/>
<dbReference type="Pfam" id="PF00908">
    <property type="entry name" value="dTDP_sugar_isom"/>
    <property type="match status" value="1"/>
</dbReference>
<reference evidence="8 9" key="1">
    <citation type="submission" date="2015-04" db="EMBL/GenBank/DDBJ databases">
        <title>Comparative genomics of rhizobia nodulating Arachis hypogaea in China.</title>
        <authorList>
            <person name="Li Y."/>
        </authorList>
    </citation>
    <scope>NUCLEOTIDE SEQUENCE [LARGE SCALE GENOMIC DNA]</scope>
    <source>
        <strain evidence="8 9">CCBAU 51787</strain>
    </source>
</reference>
<evidence type="ECO:0000256" key="1">
    <source>
        <dbReference type="ARBA" id="ARBA00001298"/>
    </source>
</evidence>